<evidence type="ECO:0000313" key="1">
    <source>
        <dbReference type="EMBL" id="MCM2676838.1"/>
    </source>
</evidence>
<evidence type="ECO:0008006" key="3">
    <source>
        <dbReference type="Google" id="ProtNLM"/>
    </source>
</evidence>
<evidence type="ECO:0000313" key="2">
    <source>
        <dbReference type="Proteomes" id="UP001203665"/>
    </source>
</evidence>
<protein>
    <recommendedName>
        <fullName evidence="3">Pentapeptide repeat protein</fullName>
    </recommendedName>
</protein>
<dbReference type="EMBL" id="JAMQJY010000002">
    <property type="protein sequence ID" value="MCM2676838.1"/>
    <property type="molecule type" value="Genomic_DNA"/>
</dbReference>
<dbReference type="RefSeq" id="WP_251609941.1">
    <property type="nucleotide sequence ID" value="NZ_JAMQJY010000002.1"/>
</dbReference>
<sequence length="96" mass="11208">MNDYSNVKRESLQRDLISFSGFIHSPKKYNQQTEWSNTKIEHTNIQNVVFEHCHLNNVSIENCHVTGLKINGIDVEDLLTNYYENQAPLIDMAREL</sequence>
<accession>A0ABT0XLQ1</accession>
<proteinExistence type="predicted"/>
<comment type="caution">
    <text evidence="1">The sequence shown here is derived from an EMBL/GenBank/DDBJ whole genome shotgun (WGS) entry which is preliminary data.</text>
</comment>
<keyword evidence="2" id="KW-1185">Reference proteome</keyword>
<name>A0ABT0XLQ1_9BACI</name>
<dbReference type="Proteomes" id="UP001203665">
    <property type="component" value="Unassembled WGS sequence"/>
</dbReference>
<reference evidence="1" key="1">
    <citation type="submission" date="2022-06" db="EMBL/GenBank/DDBJ databases">
        <title>Alkalicoccobacillus porphyridii sp. nov., isolated from a marine red alga, Porphyridium purpureum and reclassification of Shouchella plakortidis and Shouchella gibsonii as Alkalicoccobacillus plakortidis comb. nov. and Alkalicoccobacillus gibsonii comb. nov.</title>
        <authorList>
            <person name="Kim K.H."/>
            <person name="Lee J.K."/>
            <person name="Han D.M."/>
            <person name="Baek J.H."/>
            <person name="Jeon C.O."/>
        </authorList>
    </citation>
    <scope>NUCLEOTIDE SEQUENCE</scope>
    <source>
        <strain evidence="1">DSM 19153</strain>
    </source>
</reference>
<gene>
    <name evidence="1" type="ORF">NDM98_16235</name>
</gene>
<organism evidence="1 2">
    <name type="scientific">Alkalicoccobacillus plakortidis</name>
    <dbReference type="NCBI Taxonomy" id="444060"/>
    <lineage>
        <taxon>Bacteria</taxon>
        <taxon>Bacillati</taxon>
        <taxon>Bacillota</taxon>
        <taxon>Bacilli</taxon>
        <taxon>Bacillales</taxon>
        <taxon>Bacillaceae</taxon>
        <taxon>Alkalicoccobacillus</taxon>
    </lineage>
</organism>
<dbReference type="Gene3D" id="2.160.20.80">
    <property type="entry name" value="E3 ubiquitin-protein ligase SopA"/>
    <property type="match status" value="1"/>
</dbReference>
<dbReference type="SUPFAM" id="SSF141571">
    <property type="entry name" value="Pentapeptide repeat-like"/>
    <property type="match status" value="1"/>
</dbReference>